<reference evidence="3" key="1">
    <citation type="submission" date="2020-11" db="EMBL/GenBank/DDBJ databases">
        <title>Nocardia NEAU-351.nov., a novel actinomycete isolated from the cow dung.</title>
        <authorList>
            <person name="Zhang X."/>
        </authorList>
    </citation>
    <scope>NUCLEOTIDE SEQUENCE</scope>
    <source>
        <strain evidence="3">NEAU-351</strain>
    </source>
</reference>
<feature type="region of interest" description="Disordered" evidence="1">
    <location>
        <begin position="136"/>
        <end position="181"/>
    </location>
</feature>
<dbReference type="RefSeq" id="WP_196148675.1">
    <property type="nucleotide sequence ID" value="NZ_JADMLG010000003.1"/>
</dbReference>
<evidence type="ECO:0000256" key="1">
    <source>
        <dbReference type="SAM" id="MobiDB-lite"/>
    </source>
</evidence>
<organism evidence="3 4">
    <name type="scientific">Nocardia bovistercoris</name>
    <dbReference type="NCBI Taxonomy" id="2785916"/>
    <lineage>
        <taxon>Bacteria</taxon>
        <taxon>Bacillati</taxon>
        <taxon>Actinomycetota</taxon>
        <taxon>Actinomycetes</taxon>
        <taxon>Mycobacteriales</taxon>
        <taxon>Nocardiaceae</taxon>
        <taxon>Nocardia</taxon>
    </lineage>
</organism>
<gene>
    <name evidence="3" type="ORF">IT779_08525</name>
</gene>
<evidence type="ECO:0000256" key="2">
    <source>
        <dbReference type="SAM" id="SignalP"/>
    </source>
</evidence>
<comment type="caution">
    <text evidence="3">The sequence shown here is derived from an EMBL/GenBank/DDBJ whole genome shotgun (WGS) entry which is preliminary data.</text>
</comment>
<evidence type="ECO:0000313" key="4">
    <source>
        <dbReference type="Proteomes" id="UP000655751"/>
    </source>
</evidence>
<keyword evidence="4" id="KW-1185">Reference proteome</keyword>
<evidence type="ECO:0000313" key="3">
    <source>
        <dbReference type="EMBL" id="MBH0776326.1"/>
    </source>
</evidence>
<protein>
    <recommendedName>
        <fullName evidence="5">DUF11 domain-containing protein</fullName>
    </recommendedName>
</protein>
<accession>A0A931I918</accession>
<sequence>MFGRRARRARFAVPALLALALAPLPSPALAATPPPDVKIEIVGLDPNDNSKVLLRATNVGPSWSQNTSVQLETIPPQAGATVTLPVDNLNVPGSPDYNKNDRYYDEVDDIVYSLKAPCLPGVKVRATLATAKAYDGTPETNLADNTAEREPCPAAGNADAGMAPLEAKPGAPADRPRPVPNLAPFSVPITLPTTGQAPTPAAPDSTSPGQHTLTLGVRMSRFAAQSNIFSDFWGGCGRYGPFPGPLRGQVGFANTELPDGSRCGAVNLQVALSFDDGPLRQITSLRIDTATLTYDESPGASCPLVTGQVTPCWSGGSGRPEHKPNGCVEIELPTVDWINSPPPGLISYSTNPKPTTKRLDPRTWDVTEPFSWQLNPRNRPLTPPGAPDAPSGFGFLMAGAIHIDQLDGNDNTVCISQVSNARLHITYTVFPDGRPPVVK</sequence>
<feature type="chain" id="PRO_5036769875" description="DUF11 domain-containing protein" evidence="2">
    <location>
        <begin position="31"/>
        <end position="439"/>
    </location>
</feature>
<dbReference type="AlphaFoldDB" id="A0A931I918"/>
<keyword evidence="2" id="KW-0732">Signal</keyword>
<feature type="signal peptide" evidence="2">
    <location>
        <begin position="1"/>
        <end position="30"/>
    </location>
</feature>
<proteinExistence type="predicted"/>
<dbReference type="Proteomes" id="UP000655751">
    <property type="component" value="Unassembled WGS sequence"/>
</dbReference>
<name>A0A931I918_9NOCA</name>
<evidence type="ECO:0008006" key="5">
    <source>
        <dbReference type="Google" id="ProtNLM"/>
    </source>
</evidence>
<dbReference type="EMBL" id="JADMLG010000003">
    <property type="protein sequence ID" value="MBH0776326.1"/>
    <property type="molecule type" value="Genomic_DNA"/>
</dbReference>